<sequence>PVRASLATTFSVKTSVNAKKRDDSAISSQAEHIKYYMFGRFRDYNKDSLLLIIRGRWDSPFFLETKSFKEPRDGRAIRPPATKLSILPYFWTHGTIK</sequence>
<dbReference type="EMBL" id="PETZ01000034">
    <property type="protein sequence ID" value="PIV45067.1"/>
    <property type="molecule type" value="Genomic_DNA"/>
</dbReference>
<evidence type="ECO:0000313" key="1">
    <source>
        <dbReference type="EMBL" id="PIV45067.1"/>
    </source>
</evidence>
<name>A0A2M7D9G1_9BACT</name>
<organism evidence="1 2">
    <name type="scientific">Candidatus Nealsonbacteria bacterium CG02_land_8_20_14_3_00_37_10</name>
    <dbReference type="NCBI Taxonomy" id="1974699"/>
    <lineage>
        <taxon>Bacteria</taxon>
        <taxon>Candidatus Nealsoniibacteriota</taxon>
    </lineage>
</organism>
<accession>A0A2M7D9G1</accession>
<dbReference type="Proteomes" id="UP000230864">
    <property type="component" value="Unassembled WGS sequence"/>
</dbReference>
<gene>
    <name evidence="1" type="ORF">COS25_01775</name>
</gene>
<protein>
    <submittedName>
        <fullName evidence="1">Uncharacterized protein</fullName>
    </submittedName>
</protein>
<dbReference type="AlphaFoldDB" id="A0A2M7D9G1"/>
<proteinExistence type="predicted"/>
<feature type="non-terminal residue" evidence="1">
    <location>
        <position position="1"/>
    </location>
</feature>
<evidence type="ECO:0000313" key="2">
    <source>
        <dbReference type="Proteomes" id="UP000230864"/>
    </source>
</evidence>
<comment type="caution">
    <text evidence="1">The sequence shown here is derived from an EMBL/GenBank/DDBJ whole genome shotgun (WGS) entry which is preliminary data.</text>
</comment>
<reference evidence="2" key="1">
    <citation type="submission" date="2017-09" db="EMBL/GenBank/DDBJ databases">
        <title>Depth-based differentiation of microbial function through sediment-hosted aquifers and enrichment of novel symbionts in the deep terrestrial subsurface.</title>
        <authorList>
            <person name="Probst A.J."/>
            <person name="Ladd B."/>
            <person name="Jarett J.K."/>
            <person name="Geller-Mcgrath D.E."/>
            <person name="Sieber C.M.K."/>
            <person name="Emerson J.B."/>
            <person name="Anantharaman K."/>
            <person name="Thomas B.C."/>
            <person name="Malmstrom R."/>
            <person name="Stieglmeier M."/>
            <person name="Klingl A."/>
            <person name="Woyke T."/>
            <person name="Ryan C.M."/>
            <person name="Banfield J.F."/>
        </authorList>
    </citation>
    <scope>NUCLEOTIDE SEQUENCE [LARGE SCALE GENOMIC DNA]</scope>
</reference>